<evidence type="ECO:0000256" key="8">
    <source>
        <dbReference type="ARBA" id="ARBA00023180"/>
    </source>
</evidence>
<feature type="compositionally biased region" description="Polar residues" evidence="11">
    <location>
        <begin position="522"/>
        <end position="543"/>
    </location>
</feature>
<keyword evidence="4 10" id="KW-0336">GPI-anchor</keyword>
<evidence type="ECO:0000313" key="13">
    <source>
        <dbReference type="EMBL" id="PLW30655.1"/>
    </source>
</evidence>
<evidence type="ECO:0000256" key="10">
    <source>
        <dbReference type="RuleBase" id="RU361209"/>
    </source>
</evidence>
<keyword evidence="8" id="KW-0325">Glycoprotein</keyword>
<evidence type="ECO:0000256" key="11">
    <source>
        <dbReference type="SAM" id="MobiDB-lite"/>
    </source>
</evidence>
<keyword evidence="6 10" id="KW-0472">Membrane</keyword>
<evidence type="ECO:0000256" key="2">
    <source>
        <dbReference type="ARBA" id="ARBA00004589"/>
    </source>
</evidence>
<dbReference type="Pfam" id="PF07983">
    <property type="entry name" value="X8"/>
    <property type="match status" value="1"/>
</dbReference>
<comment type="function">
    <text evidence="10">Splits internally a 1,3-beta-glucan molecule and transfers the newly generated reducing end (the donor) to the non-reducing end of another 1,3-beta-glucan molecule (the acceptor) forming a 1,3-beta linkage, resulting in the elongation of 1,3-beta-glucan chains in the cell wall.</text>
</comment>
<keyword evidence="7" id="KW-1015">Disulfide bond</keyword>
<keyword evidence="5 10" id="KW-0732">Signal</keyword>
<dbReference type="Gene3D" id="3.20.20.80">
    <property type="entry name" value="Glycosidases"/>
    <property type="match status" value="1"/>
</dbReference>
<dbReference type="InterPro" id="IPR017853">
    <property type="entry name" value="GH"/>
</dbReference>
<dbReference type="Pfam" id="PF03198">
    <property type="entry name" value="Glyco_hydro_72"/>
    <property type="match status" value="1"/>
</dbReference>
<evidence type="ECO:0000256" key="7">
    <source>
        <dbReference type="ARBA" id="ARBA00023157"/>
    </source>
</evidence>
<sequence length="711" mass="77968">MHSRSWALSCAFLLTLVKLAFSSVDTPRITRVGRYLYDENGKRFYIKGVAFQKNGNDQYGNRGESAQAVNTIEKLDPLADFNACKIAIKDFRRLKINTVRVYSYDIEKNHTACMNALERVGIYVIADINPRSANRASQTWDVDLLREYISRIDSLREFPNLLAFNIGNEMIKNSENLEAGPYIKARARDMKTYLKSVNSTALVSYASADGKRFPADLARFLSCNSGGPSAELDLFGVNNYRWCGFSDFQSAYEELTLEFQGSTVAAYFSEFGCLSPGNPRVWTEVPILFSTLMSDLWSGGVAYSYYPTPLGYGLVDYSTKAEGRALRTKDFDNLAQWYRQVKPPNQPKLKSLVAPKQKCTSTNSNSFAITSVLPPQPNAEACNCADRAAFTCQVRKDASPLVIAELLEDICKDLGVAPGSGEGCAAISSASSKASYGRLSACSPTTRLNYAMTRHFINSGLDPKACSFSGNATIQKQSKAKSFVEVARETEKCFEINADKAIPNQPTGVGRNTPAQINSSAYRESISGARTQSRAKTSGSSLRKSQKLTLARSIKPPKYFAALVSTTCTAGINRSNTAVQAVFEQPCSTGGRTGTVRPKQEPTGWTDLSDRSRLVLCDRSQELIGQACPTRRQVLRSDSACPTTGRTRLFEHRSNCRVRPVNAGSAAASENLARMAASKFILDAAIRFKLGRAPLSESLTDSNSVAKRLGR</sequence>
<evidence type="ECO:0000313" key="14">
    <source>
        <dbReference type="Proteomes" id="UP000235392"/>
    </source>
</evidence>
<dbReference type="EMBL" id="PGCI01000290">
    <property type="protein sequence ID" value="PLW30655.1"/>
    <property type="molecule type" value="Genomic_DNA"/>
</dbReference>
<evidence type="ECO:0000259" key="12">
    <source>
        <dbReference type="SMART" id="SM00768"/>
    </source>
</evidence>
<proteinExistence type="inferred from homology"/>
<evidence type="ECO:0000256" key="9">
    <source>
        <dbReference type="ARBA" id="ARBA00023288"/>
    </source>
</evidence>
<dbReference type="SUPFAM" id="SSF51445">
    <property type="entry name" value="(Trans)glycosidases"/>
    <property type="match status" value="1"/>
</dbReference>
<feature type="region of interest" description="Disordered" evidence="11">
    <location>
        <begin position="522"/>
        <end position="545"/>
    </location>
</feature>
<dbReference type="PANTHER" id="PTHR31468">
    <property type="entry name" value="1,3-BETA-GLUCANOSYLTRANSFERASE GAS1"/>
    <property type="match status" value="1"/>
</dbReference>
<accession>A0A2N5TYS2</accession>
<dbReference type="PANTHER" id="PTHR31468:SF2">
    <property type="entry name" value="1,3-BETA-GLUCANOSYLTRANSFERASE GAS1"/>
    <property type="match status" value="1"/>
</dbReference>
<feature type="domain" description="X8" evidence="12">
    <location>
        <begin position="390"/>
        <end position="483"/>
    </location>
</feature>
<feature type="signal peptide" evidence="10">
    <location>
        <begin position="1"/>
        <end position="22"/>
    </location>
</feature>
<comment type="similarity">
    <text evidence="3 10">Belongs to the glycosyl hydrolase 72 family.</text>
</comment>
<reference evidence="13 14" key="1">
    <citation type="submission" date="2017-11" db="EMBL/GenBank/DDBJ databases">
        <title>De novo assembly and phasing of dikaryotic genomes from two isolates of Puccinia coronata f. sp. avenae, the causal agent of oat crown rust.</title>
        <authorList>
            <person name="Miller M.E."/>
            <person name="Zhang Y."/>
            <person name="Omidvar V."/>
            <person name="Sperschneider J."/>
            <person name="Schwessinger B."/>
            <person name="Raley C."/>
            <person name="Palmer J.M."/>
            <person name="Garnica D."/>
            <person name="Upadhyaya N."/>
            <person name="Rathjen J."/>
            <person name="Taylor J.M."/>
            <person name="Park R.F."/>
            <person name="Dodds P.N."/>
            <person name="Hirsch C.D."/>
            <person name="Kianian S.F."/>
            <person name="Figueroa M."/>
        </authorList>
    </citation>
    <scope>NUCLEOTIDE SEQUENCE [LARGE SCALE GENOMIC DNA]</scope>
    <source>
        <strain evidence="13">12SD80</strain>
    </source>
</reference>
<evidence type="ECO:0000256" key="5">
    <source>
        <dbReference type="ARBA" id="ARBA00022729"/>
    </source>
</evidence>
<feature type="chain" id="PRO_5014487701" description="1,3-beta-glucanosyltransferase" evidence="10">
    <location>
        <begin position="23"/>
        <end position="711"/>
    </location>
</feature>
<dbReference type="Gene3D" id="1.20.58.1040">
    <property type="match status" value="1"/>
</dbReference>
<keyword evidence="9 10" id="KW-0449">Lipoprotein</keyword>
<protein>
    <recommendedName>
        <fullName evidence="10">1,3-beta-glucanosyltransferase</fullName>
        <ecNumber evidence="10">2.4.1.-</ecNumber>
    </recommendedName>
</protein>
<dbReference type="InterPro" id="IPR012946">
    <property type="entry name" value="X8"/>
</dbReference>
<evidence type="ECO:0000256" key="6">
    <source>
        <dbReference type="ARBA" id="ARBA00023136"/>
    </source>
</evidence>
<comment type="caution">
    <text evidence="13">The sequence shown here is derived from an EMBL/GenBank/DDBJ whole genome shotgun (WGS) entry which is preliminary data.</text>
</comment>
<comment type="subcellular location">
    <subcellularLocation>
        <location evidence="1">Cell envelope</location>
    </subcellularLocation>
    <subcellularLocation>
        <location evidence="10">Cell membrane</location>
        <topology evidence="10">Lipid-anchor</topology>
        <topology evidence="10">GPI-anchor</topology>
    </subcellularLocation>
    <subcellularLocation>
        <location evidence="2">Membrane</location>
        <topology evidence="2">Lipid-anchor</topology>
        <topology evidence="2">GPI-anchor</topology>
    </subcellularLocation>
</comment>
<dbReference type="AlphaFoldDB" id="A0A2N5TYS2"/>
<gene>
    <name evidence="13" type="ORF">PCASD_15144</name>
</gene>
<evidence type="ECO:0000256" key="4">
    <source>
        <dbReference type="ARBA" id="ARBA00022622"/>
    </source>
</evidence>
<name>A0A2N5TYS2_9BASI</name>
<keyword evidence="10" id="KW-0808">Transferase</keyword>
<dbReference type="GO" id="GO:0098552">
    <property type="term" value="C:side of membrane"/>
    <property type="evidence" value="ECO:0007669"/>
    <property type="project" value="UniProtKB-KW"/>
</dbReference>
<evidence type="ECO:0000256" key="3">
    <source>
        <dbReference type="ARBA" id="ARBA00007528"/>
    </source>
</evidence>
<dbReference type="EC" id="2.4.1.-" evidence="10"/>
<organism evidence="13 14">
    <name type="scientific">Puccinia coronata f. sp. avenae</name>
    <dbReference type="NCBI Taxonomy" id="200324"/>
    <lineage>
        <taxon>Eukaryota</taxon>
        <taxon>Fungi</taxon>
        <taxon>Dikarya</taxon>
        <taxon>Basidiomycota</taxon>
        <taxon>Pucciniomycotina</taxon>
        <taxon>Pucciniomycetes</taxon>
        <taxon>Pucciniales</taxon>
        <taxon>Pucciniaceae</taxon>
        <taxon>Puccinia</taxon>
    </lineage>
</organism>
<dbReference type="GO" id="GO:0031505">
    <property type="term" value="P:fungal-type cell wall organization"/>
    <property type="evidence" value="ECO:0007669"/>
    <property type="project" value="TreeGrafter"/>
</dbReference>
<dbReference type="SMART" id="SM00768">
    <property type="entry name" value="X8"/>
    <property type="match status" value="1"/>
</dbReference>
<dbReference type="GO" id="GO:0005886">
    <property type="term" value="C:plasma membrane"/>
    <property type="evidence" value="ECO:0007669"/>
    <property type="project" value="UniProtKB-SubCell"/>
</dbReference>
<dbReference type="Proteomes" id="UP000235392">
    <property type="component" value="Unassembled WGS sequence"/>
</dbReference>
<dbReference type="GO" id="GO:0071970">
    <property type="term" value="P:fungal-type cell wall (1-&gt;3)-beta-D-glucan biosynthetic process"/>
    <property type="evidence" value="ECO:0007669"/>
    <property type="project" value="TreeGrafter"/>
</dbReference>
<evidence type="ECO:0000256" key="1">
    <source>
        <dbReference type="ARBA" id="ARBA00004196"/>
    </source>
</evidence>
<dbReference type="GO" id="GO:0042124">
    <property type="term" value="F:1,3-beta-glucanosyltransferase activity"/>
    <property type="evidence" value="ECO:0007669"/>
    <property type="project" value="TreeGrafter"/>
</dbReference>
<dbReference type="InterPro" id="IPR004886">
    <property type="entry name" value="Glucanosyltransferase"/>
</dbReference>